<reference evidence="2" key="1">
    <citation type="journal article" date="2022" name="Mol. Ecol. Resour.">
        <title>The genomes of chicory, endive, great burdock and yacon provide insights into Asteraceae palaeo-polyploidization history and plant inulin production.</title>
        <authorList>
            <person name="Fan W."/>
            <person name="Wang S."/>
            <person name="Wang H."/>
            <person name="Wang A."/>
            <person name="Jiang F."/>
            <person name="Liu H."/>
            <person name="Zhao H."/>
            <person name="Xu D."/>
            <person name="Zhang Y."/>
        </authorList>
    </citation>
    <scope>NUCLEOTIDE SEQUENCE [LARGE SCALE GENOMIC DNA]</scope>
    <source>
        <strain evidence="2">cv. Punajuju</strain>
    </source>
</reference>
<dbReference type="Proteomes" id="UP001055811">
    <property type="component" value="Linkage Group LG04"/>
</dbReference>
<name>A0ACB9DSQ4_CICIN</name>
<sequence length="78" mass="8721">MHSVCGDLLFLLLLTRYLSEMIACMLPILSGNEPELQSPEASLRLPLFGFPIPPLTALVTVRTVTHPGRRYEIFVPLD</sequence>
<proteinExistence type="predicted"/>
<accession>A0ACB9DSQ4</accession>
<comment type="caution">
    <text evidence="1">The sequence shown here is derived from an EMBL/GenBank/DDBJ whole genome shotgun (WGS) entry which is preliminary data.</text>
</comment>
<gene>
    <name evidence="1" type="ORF">L2E82_20305</name>
</gene>
<dbReference type="EMBL" id="CM042012">
    <property type="protein sequence ID" value="KAI3749689.1"/>
    <property type="molecule type" value="Genomic_DNA"/>
</dbReference>
<protein>
    <submittedName>
        <fullName evidence="1">Uncharacterized protein</fullName>
    </submittedName>
</protein>
<keyword evidence="2" id="KW-1185">Reference proteome</keyword>
<evidence type="ECO:0000313" key="1">
    <source>
        <dbReference type="EMBL" id="KAI3749689.1"/>
    </source>
</evidence>
<reference evidence="1 2" key="2">
    <citation type="journal article" date="2022" name="Mol. Ecol. Resour.">
        <title>The genomes of chicory, endive, great burdock and yacon provide insights into Asteraceae paleo-polyploidization history and plant inulin production.</title>
        <authorList>
            <person name="Fan W."/>
            <person name="Wang S."/>
            <person name="Wang H."/>
            <person name="Wang A."/>
            <person name="Jiang F."/>
            <person name="Liu H."/>
            <person name="Zhao H."/>
            <person name="Xu D."/>
            <person name="Zhang Y."/>
        </authorList>
    </citation>
    <scope>NUCLEOTIDE SEQUENCE [LARGE SCALE GENOMIC DNA]</scope>
    <source>
        <strain evidence="2">cv. Punajuju</strain>
        <tissue evidence="1">Leaves</tissue>
    </source>
</reference>
<evidence type="ECO:0000313" key="2">
    <source>
        <dbReference type="Proteomes" id="UP001055811"/>
    </source>
</evidence>
<organism evidence="1 2">
    <name type="scientific">Cichorium intybus</name>
    <name type="common">Chicory</name>
    <dbReference type="NCBI Taxonomy" id="13427"/>
    <lineage>
        <taxon>Eukaryota</taxon>
        <taxon>Viridiplantae</taxon>
        <taxon>Streptophyta</taxon>
        <taxon>Embryophyta</taxon>
        <taxon>Tracheophyta</taxon>
        <taxon>Spermatophyta</taxon>
        <taxon>Magnoliopsida</taxon>
        <taxon>eudicotyledons</taxon>
        <taxon>Gunneridae</taxon>
        <taxon>Pentapetalae</taxon>
        <taxon>asterids</taxon>
        <taxon>campanulids</taxon>
        <taxon>Asterales</taxon>
        <taxon>Asteraceae</taxon>
        <taxon>Cichorioideae</taxon>
        <taxon>Cichorieae</taxon>
        <taxon>Cichoriinae</taxon>
        <taxon>Cichorium</taxon>
    </lineage>
</organism>